<dbReference type="InterPro" id="IPR045792">
    <property type="entry name" value="DUF6036"/>
</dbReference>
<dbReference type="Proteomes" id="UP000218627">
    <property type="component" value="Unassembled WGS sequence"/>
</dbReference>
<protein>
    <recommendedName>
        <fullName evidence="1">DUF6036 domain-containing protein</fullName>
    </recommendedName>
</protein>
<proteinExistence type="predicted"/>
<evidence type="ECO:0000259" key="1">
    <source>
        <dbReference type="Pfam" id="PF19502"/>
    </source>
</evidence>
<dbReference type="OrthoDB" id="5405370at2"/>
<reference evidence="3" key="1">
    <citation type="submission" date="2017-09" db="EMBL/GenBank/DDBJ databases">
        <authorList>
            <person name="Varghese N."/>
            <person name="Submissions S."/>
        </authorList>
    </citation>
    <scope>NUCLEOTIDE SEQUENCE [LARGE SCALE GENOMIC DNA]</scope>
    <source>
        <strain evidence="3">DSM 2913</strain>
    </source>
</reference>
<dbReference type="Pfam" id="PF19502">
    <property type="entry name" value="DUF6036"/>
    <property type="match status" value="1"/>
</dbReference>
<gene>
    <name evidence="2" type="ORF">SAMN06265353_1394</name>
</gene>
<feature type="domain" description="DUF6036" evidence="1">
    <location>
        <begin position="4"/>
        <end position="163"/>
    </location>
</feature>
<organism evidence="2 3">
    <name type="scientific">Hydrogenobacter hydrogenophilus</name>
    <dbReference type="NCBI Taxonomy" id="35835"/>
    <lineage>
        <taxon>Bacteria</taxon>
        <taxon>Pseudomonadati</taxon>
        <taxon>Aquificota</taxon>
        <taxon>Aquificia</taxon>
        <taxon>Aquificales</taxon>
        <taxon>Aquificaceae</taxon>
        <taxon>Hydrogenobacter</taxon>
    </lineage>
</organism>
<dbReference type="RefSeq" id="WP_096602762.1">
    <property type="nucleotide sequence ID" value="NZ_OBEN01000008.1"/>
</dbReference>
<dbReference type="EMBL" id="OBEN01000008">
    <property type="protein sequence ID" value="SNZ15532.1"/>
    <property type="molecule type" value="Genomic_DNA"/>
</dbReference>
<sequence length="181" mass="20975">MDIISLFKEIAEQTGKPIEVIIVGAQALPYYGVELRTTMDIDAEVVKGDLEEIYLELKKRGFESDLSENVSRWSVISLPEGYRDRTITIYQDEKLKISVLNPYDFIIMKLRRGTEQDIEDCLSVALANNLSMEELDKYFENAISTSIKDTALFNFKLIYKHFRQILSEKLIERNQGPEKRL</sequence>
<evidence type="ECO:0000313" key="3">
    <source>
        <dbReference type="Proteomes" id="UP000218627"/>
    </source>
</evidence>
<dbReference type="InterPro" id="IPR043519">
    <property type="entry name" value="NT_sf"/>
</dbReference>
<dbReference type="SUPFAM" id="SSF81301">
    <property type="entry name" value="Nucleotidyltransferase"/>
    <property type="match status" value="1"/>
</dbReference>
<name>A0A285P1C7_9AQUI</name>
<dbReference type="AlphaFoldDB" id="A0A285P1C7"/>
<evidence type="ECO:0000313" key="2">
    <source>
        <dbReference type="EMBL" id="SNZ15532.1"/>
    </source>
</evidence>
<accession>A0A285P1C7</accession>
<keyword evidence="3" id="KW-1185">Reference proteome</keyword>